<accession>A0A956M2F3</accession>
<name>A0A956M2F3_UNCEI</name>
<gene>
    <name evidence="1" type="ORF">KC729_20005</name>
</gene>
<dbReference type="Proteomes" id="UP000697710">
    <property type="component" value="Unassembled WGS sequence"/>
</dbReference>
<proteinExistence type="predicted"/>
<evidence type="ECO:0000313" key="2">
    <source>
        <dbReference type="Proteomes" id="UP000697710"/>
    </source>
</evidence>
<dbReference type="AlphaFoldDB" id="A0A956M2F3"/>
<sequence>RLFDGVGSCFLELGKSKAAKIEGHFLAQPEPQIRFHEPAAVHAAAKRDWERTRLEEWFGDS</sequence>
<feature type="non-terminal residue" evidence="1">
    <location>
        <position position="1"/>
    </location>
</feature>
<protein>
    <submittedName>
        <fullName evidence="1">NAD(P)/FAD-dependent oxidoreductase</fullName>
    </submittedName>
</protein>
<reference evidence="1" key="1">
    <citation type="submission" date="2020-04" db="EMBL/GenBank/DDBJ databases">
        <authorList>
            <person name="Zhang T."/>
        </authorList>
    </citation>
    <scope>NUCLEOTIDE SEQUENCE</scope>
    <source>
        <strain evidence="1">HKST-UBA01</strain>
    </source>
</reference>
<comment type="caution">
    <text evidence="1">The sequence shown here is derived from an EMBL/GenBank/DDBJ whole genome shotgun (WGS) entry which is preliminary data.</text>
</comment>
<evidence type="ECO:0000313" key="1">
    <source>
        <dbReference type="EMBL" id="MCA9729979.1"/>
    </source>
</evidence>
<dbReference type="EMBL" id="JAGQHR010000927">
    <property type="protein sequence ID" value="MCA9729979.1"/>
    <property type="molecule type" value="Genomic_DNA"/>
</dbReference>
<organism evidence="1 2">
    <name type="scientific">Eiseniibacteriota bacterium</name>
    <dbReference type="NCBI Taxonomy" id="2212470"/>
    <lineage>
        <taxon>Bacteria</taxon>
        <taxon>Candidatus Eiseniibacteriota</taxon>
    </lineage>
</organism>
<reference evidence="1" key="2">
    <citation type="journal article" date="2021" name="Microbiome">
        <title>Successional dynamics and alternative stable states in a saline activated sludge microbial community over 9 years.</title>
        <authorList>
            <person name="Wang Y."/>
            <person name="Ye J."/>
            <person name="Ju F."/>
            <person name="Liu L."/>
            <person name="Boyd J.A."/>
            <person name="Deng Y."/>
            <person name="Parks D.H."/>
            <person name="Jiang X."/>
            <person name="Yin X."/>
            <person name="Woodcroft B.J."/>
            <person name="Tyson G.W."/>
            <person name="Hugenholtz P."/>
            <person name="Polz M.F."/>
            <person name="Zhang T."/>
        </authorList>
    </citation>
    <scope>NUCLEOTIDE SEQUENCE</scope>
    <source>
        <strain evidence="1">HKST-UBA01</strain>
    </source>
</reference>